<dbReference type="EMBL" id="CP032489">
    <property type="protein sequence ID" value="AYD47370.1"/>
    <property type="molecule type" value="Genomic_DNA"/>
</dbReference>
<name>A0A386HPF1_9BACT</name>
<dbReference type="NCBIfam" id="TIGR00594">
    <property type="entry name" value="polc"/>
    <property type="match status" value="1"/>
</dbReference>
<evidence type="ECO:0000256" key="3">
    <source>
        <dbReference type="ARBA" id="ARBA00022695"/>
    </source>
</evidence>
<evidence type="ECO:0000256" key="1">
    <source>
        <dbReference type="ARBA" id="ARBA00012417"/>
    </source>
</evidence>
<dbReference type="PANTHER" id="PTHR32294">
    <property type="entry name" value="DNA POLYMERASE III SUBUNIT ALPHA"/>
    <property type="match status" value="1"/>
</dbReference>
<dbReference type="SUPFAM" id="SSF89550">
    <property type="entry name" value="PHP domain-like"/>
    <property type="match status" value="1"/>
</dbReference>
<dbReference type="KEGG" id="ark:D6B99_06955"/>
<dbReference type="GO" id="GO:0006260">
    <property type="term" value="P:DNA replication"/>
    <property type="evidence" value="ECO:0007669"/>
    <property type="project" value="UniProtKB-KW"/>
</dbReference>
<dbReference type="InterPro" id="IPR003141">
    <property type="entry name" value="Pol/His_phosphatase_N"/>
</dbReference>
<organism evidence="8 9">
    <name type="scientific">Arachidicoccus soli</name>
    <dbReference type="NCBI Taxonomy" id="2341117"/>
    <lineage>
        <taxon>Bacteria</taxon>
        <taxon>Pseudomonadati</taxon>
        <taxon>Bacteroidota</taxon>
        <taxon>Chitinophagia</taxon>
        <taxon>Chitinophagales</taxon>
        <taxon>Chitinophagaceae</taxon>
        <taxon>Arachidicoccus</taxon>
    </lineage>
</organism>
<dbReference type="GO" id="GO:0003887">
    <property type="term" value="F:DNA-directed DNA polymerase activity"/>
    <property type="evidence" value="ECO:0007669"/>
    <property type="project" value="UniProtKB-KW"/>
</dbReference>
<dbReference type="InterPro" id="IPR029460">
    <property type="entry name" value="DNAPol_HHH"/>
</dbReference>
<comment type="catalytic activity">
    <reaction evidence="6">
        <text>DNA(n) + a 2'-deoxyribonucleoside 5'-triphosphate = DNA(n+1) + diphosphate</text>
        <dbReference type="Rhea" id="RHEA:22508"/>
        <dbReference type="Rhea" id="RHEA-COMP:17339"/>
        <dbReference type="Rhea" id="RHEA-COMP:17340"/>
        <dbReference type="ChEBI" id="CHEBI:33019"/>
        <dbReference type="ChEBI" id="CHEBI:61560"/>
        <dbReference type="ChEBI" id="CHEBI:173112"/>
        <dbReference type="EC" id="2.7.7.7"/>
    </reaction>
</comment>
<dbReference type="InterPro" id="IPR040982">
    <property type="entry name" value="DNA_pol3_finger"/>
</dbReference>
<feature type="domain" description="Polymerase/histidinol phosphatase N-terminal" evidence="7">
    <location>
        <begin position="1"/>
        <end position="68"/>
    </location>
</feature>
<dbReference type="RefSeq" id="WP_119986418.1">
    <property type="nucleotide sequence ID" value="NZ_CP032489.1"/>
</dbReference>
<dbReference type="Pfam" id="PF02811">
    <property type="entry name" value="PHP"/>
    <property type="match status" value="1"/>
</dbReference>
<dbReference type="InterPro" id="IPR011708">
    <property type="entry name" value="DNA_pol3_alpha_NTPase_dom"/>
</dbReference>
<evidence type="ECO:0000256" key="6">
    <source>
        <dbReference type="ARBA" id="ARBA00049244"/>
    </source>
</evidence>
<dbReference type="OrthoDB" id="9803237at2"/>
<dbReference type="Proteomes" id="UP000266118">
    <property type="component" value="Chromosome"/>
</dbReference>
<keyword evidence="9" id="KW-1185">Reference proteome</keyword>
<keyword evidence="3" id="KW-0548">Nucleotidyltransferase</keyword>
<dbReference type="GO" id="GO:0008408">
    <property type="term" value="F:3'-5' exonuclease activity"/>
    <property type="evidence" value="ECO:0007669"/>
    <property type="project" value="InterPro"/>
</dbReference>
<reference evidence="8 9" key="1">
    <citation type="submission" date="2018-09" db="EMBL/GenBank/DDBJ databases">
        <title>Arachidicoccus sp. nov., a bacterium isolated from soil.</title>
        <authorList>
            <person name="Weon H.-Y."/>
            <person name="Kwon S.-W."/>
            <person name="Lee S.A."/>
        </authorList>
    </citation>
    <scope>NUCLEOTIDE SEQUENCE [LARGE SCALE GENOMIC DNA]</scope>
    <source>
        <strain evidence="8 9">KIS59-12</strain>
    </source>
</reference>
<dbReference type="Pfam" id="PF07733">
    <property type="entry name" value="DNA_pol3_alpha"/>
    <property type="match status" value="1"/>
</dbReference>
<evidence type="ECO:0000256" key="2">
    <source>
        <dbReference type="ARBA" id="ARBA00022679"/>
    </source>
</evidence>
<sequence length="975" mass="112321">MYLNCKTYFSYRYGTFTPKQLVEAAVEIGATSLALTNINNTSDIWDFVALCNAANIKPIAGVEIRNEDMLCYVLIARNNLGLENINRFLSQHLISKEAFPLRPSFSDDVIIIYPFDKGFFSNLVPNEYIGVQITDINRLLCIDYKKYVQHLLVRHPVTFQNKTYYNLHRLLRAIDKNIILSKQIDTHKAAPHESFLSFSVLMDYFQQYPQILSNTFQLLDTCSIEMTFHLDKNKKYYTASKEDDKELLRKLAYDGLHYRYGTRNKTASERVEKELKIIDDLNFNAYFLINWDLLKYAKSRGFYYVGRGSGANSIIAYCLQITDVDPIELDLYFERFLNPYRKSPPDFDLDFSWADRDEMIDYIFKRYGRDHVALLGMFSTFQFKASIRELGKVFGLPTTEIEKLLVGDYNKADKNHLQIYQYAKLMNDFPNHLSIHPGGMLISEHPIYQYTAIDLPPKGFHTAQIDMFVAEEIGLYKFDILSQRGLGHIKDTIQMVKANKGIDIDIHNIEQFKKDKQVAANIRTGNTTGCFYIESPSMRQLLKKLRCDDYKTLVAASSIIRPGVGQSGMMQTYIYRFHHPDKFEHIHPKMGEILQDTFGVMVYQEDVIKVAHHFAGLDMAEADVLRRHMSGKTRGNEQMITLQKKFFSNCKERGYPDHIAAEVWRQMESFSGYSFCKAHSASFAVESYQSLYLKTYFPVEFMVAVINNFGGFYSRELYFQQLRKIGATVSAPSVNYSEYLTSILDDIVYVGFVHIQNLEKKIADIIITERQQGGIYLHLQDFIERTNIGMEQLNILIKVGALSFTGKTKKELLWEGNFLRKATTSITVGKSLFVEKPMSFSLPQLPQTPLEDRLQEMDILRFPQANAFEMVEADLSKYPLAKDIPALKGKEITCLAYLVCTKDTATKKDRRRMHFGTFIDAAGDWMDTVHFPNSAAMFPFKGRGFYEFSGIVTEEFGVFTIAVNTMKKVGIKKLN</sequence>
<keyword evidence="2" id="KW-0808">Transferase</keyword>
<dbReference type="EC" id="2.7.7.7" evidence="1"/>
<dbReference type="Pfam" id="PF17657">
    <property type="entry name" value="DNA_pol3_finger"/>
    <property type="match status" value="1"/>
</dbReference>
<evidence type="ECO:0000259" key="7">
    <source>
        <dbReference type="SMART" id="SM00481"/>
    </source>
</evidence>
<evidence type="ECO:0000256" key="4">
    <source>
        <dbReference type="ARBA" id="ARBA00022705"/>
    </source>
</evidence>
<dbReference type="Gene3D" id="3.20.20.140">
    <property type="entry name" value="Metal-dependent hydrolases"/>
    <property type="match status" value="1"/>
</dbReference>
<evidence type="ECO:0000313" key="9">
    <source>
        <dbReference type="Proteomes" id="UP000266118"/>
    </source>
</evidence>
<keyword evidence="5" id="KW-0239">DNA-directed DNA polymerase</keyword>
<dbReference type="InterPro" id="IPR016195">
    <property type="entry name" value="Pol/histidinol_Pase-like"/>
</dbReference>
<dbReference type="Gene3D" id="1.10.150.870">
    <property type="match status" value="1"/>
</dbReference>
<dbReference type="InterPro" id="IPR004805">
    <property type="entry name" value="DnaE2/DnaE/PolC"/>
</dbReference>
<evidence type="ECO:0000256" key="5">
    <source>
        <dbReference type="ARBA" id="ARBA00022932"/>
    </source>
</evidence>
<dbReference type="AlphaFoldDB" id="A0A386HPF1"/>
<protein>
    <recommendedName>
        <fullName evidence="1">DNA-directed DNA polymerase</fullName>
        <ecNumber evidence="1">2.7.7.7</ecNumber>
    </recommendedName>
</protein>
<evidence type="ECO:0000313" key="8">
    <source>
        <dbReference type="EMBL" id="AYD47370.1"/>
    </source>
</evidence>
<dbReference type="InterPro" id="IPR004013">
    <property type="entry name" value="PHP_dom"/>
</dbReference>
<gene>
    <name evidence="8" type="ORF">D6B99_06955</name>
</gene>
<accession>A0A386HPF1</accession>
<dbReference type="Pfam" id="PF14579">
    <property type="entry name" value="HHH_6"/>
    <property type="match status" value="1"/>
</dbReference>
<dbReference type="SMART" id="SM00481">
    <property type="entry name" value="POLIIIAc"/>
    <property type="match status" value="1"/>
</dbReference>
<keyword evidence="4" id="KW-0235">DNA replication</keyword>
<proteinExistence type="predicted"/>